<comment type="caution">
    <text evidence="3">The sequence shown here is derived from an EMBL/GenBank/DDBJ whole genome shotgun (WGS) entry which is preliminary data.</text>
</comment>
<dbReference type="AlphaFoldDB" id="T0ZX88"/>
<dbReference type="Gene3D" id="1.20.1250.20">
    <property type="entry name" value="MFS general substrate transporter like domains"/>
    <property type="match status" value="1"/>
</dbReference>
<feature type="transmembrane region" description="Helical" evidence="1">
    <location>
        <begin position="68"/>
        <end position="90"/>
    </location>
</feature>
<feature type="transmembrane region" description="Helical" evidence="1">
    <location>
        <begin position="27"/>
        <end position="48"/>
    </location>
</feature>
<evidence type="ECO:0000259" key="2">
    <source>
        <dbReference type="PROSITE" id="PS50850"/>
    </source>
</evidence>
<dbReference type="EMBL" id="AUZX01010093">
    <property type="protein sequence ID" value="EQD49242.1"/>
    <property type="molecule type" value="Genomic_DNA"/>
</dbReference>
<feature type="transmembrane region" description="Helical" evidence="1">
    <location>
        <begin position="127"/>
        <end position="150"/>
    </location>
</feature>
<evidence type="ECO:0000256" key="1">
    <source>
        <dbReference type="SAM" id="Phobius"/>
    </source>
</evidence>
<keyword evidence="1" id="KW-1133">Transmembrane helix</keyword>
<dbReference type="PROSITE" id="PS50850">
    <property type="entry name" value="MFS"/>
    <property type="match status" value="1"/>
</dbReference>
<protein>
    <recommendedName>
        <fullName evidence="2">Major facilitator superfamily (MFS) profile domain-containing protein</fullName>
    </recommendedName>
</protein>
<feature type="transmembrane region" description="Helical" evidence="1">
    <location>
        <begin position="97"/>
        <end position="115"/>
    </location>
</feature>
<keyword evidence="1" id="KW-0472">Membrane</keyword>
<dbReference type="InterPro" id="IPR020846">
    <property type="entry name" value="MFS_dom"/>
</dbReference>
<feature type="non-terminal residue" evidence="3">
    <location>
        <position position="163"/>
    </location>
</feature>
<proteinExistence type="predicted"/>
<organism evidence="3">
    <name type="scientific">mine drainage metagenome</name>
    <dbReference type="NCBI Taxonomy" id="410659"/>
    <lineage>
        <taxon>unclassified sequences</taxon>
        <taxon>metagenomes</taxon>
        <taxon>ecological metagenomes</taxon>
    </lineage>
</organism>
<dbReference type="InterPro" id="IPR036259">
    <property type="entry name" value="MFS_trans_sf"/>
</dbReference>
<dbReference type="GO" id="GO:0022857">
    <property type="term" value="F:transmembrane transporter activity"/>
    <property type="evidence" value="ECO:0007669"/>
    <property type="project" value="InterPro"/>
</dbReference>
<name>T0ZX88_9ZZZZ</name>
<feature type="domain" description="Major facilitator superfamily (MFS) profile" evidence="2">
    <location>
        <begin position="27"/>
        <end position="163"/>
    </location>
</feature>
<accession>T0ZX88</accession>
<sequence>MAELRRNTTRDVVQGIRAVFAKPQLRFTLLAIVVFLIIGEPQGGWDFLYPAWYLRGGITGHPIPGVSGYTITYAYEIGLIVSTLFGGWFMDRVSSRWLLLLVWISVPFTLLIWRAPFSQGLGATATYLFIAGFARQLGWSIVAAYLVMLFPTRIRGTGLGITW</sequence>
<dbReference type="SUPFAM" id="SSF103473">
    <property type="entry name" value="MFS general substrate transporter"/>
    <property type="match status" value="1"/>
</dbReference>
<reference evidence="3" key="1">
    <citation type="submission" date="2013-08" db="EMBL/GenBank/DDBJ databases">
        <authorList>
            <person name="Mendez C."/>
            <person name="Richter M."/>
            <person name="Ferrer M."/>
            <person name="Sanchez J."/>
        </authorList>
    </citation>
    <scope>NUCLEOTIDE SEQUENCE</scope>
</reference>
<evidence type="ECO:0000313" key="3">
    <source>
        <dbReference type="EMBL" id="EQD49242.1"/>
    </source>
</evidence>
<gene>
    <name evidence="3" type="ORF">B1A_13770</name>
</gene>
<keyword evidence="1" id="KW-0812">Transmembrane</keyword>
<reference evidence="3" key="2">
    <citation type="journal article" date="2014" name="ISME J.">
        <title>Microbial stratification in low pH oxic and suboxic macroscopic growths along an acid mine drainage.</title>
        <authorList>
            <person name="Mendez-Garcia C."/>
            <person name="Mesa V."/>
            <person name="Sprenger R.R."/>
            <person name="Richter M."/>
            <person name="Diez M.S."/>
            <person name="Solano J."/>
            <person name="Bargiela R."/>
            <person name="Golyshina O.V."/>
            <person name="Manteca A."/>
            <person name="Ramos J.L."/>
            <person name="Gallego J.R."/>
            <person name="Llorente I."/>
            <person name="Martins Dos Santos V.A."/>
            <person name="Jensen O.N."/>
            <person name="Pelaez A.I."/>
            <person name="Sanchez J."/>
            <person name="Ferrer M."/>
        </authorList>
    </citation>
    <scope>NUCLEOTIDE SEQUENCE</scope>
</reference>